<evidence type="ECO:0000313" key="6">
    <source>
        <dbReference type="Proteomes" id="UP001294570"/>
    </source>
</evidence>
<comment type="caution">
    <text evidence="2">Lacks conserved residue(s) required for the propagation of feature annotation.</text>
</comment>
<dbReference type="InterPro" id="IPR007492">
    <property type="entry name" value="LytTR_DNA-bd_dom"/>
</dbReference>
<evidence type="ECO:0000256" key="1">
    <source>
        <dbReference type="ARBA" id="ARBA00023012"/>
    </source>
</evidence>
<proteinExistence type="predicted"/>
<name>A0ABU5GMX9_9GAMM</name>
<dbReference type="Proteomes" id="UP001294570">
    <property type="component" value="Unassembled WGS sequence"/>
</dbReference>
<dbReference type="PANTHER" id="PTHR37299:SF1">
    <property type="entry name" value="STAGE 0 SPORULATION PROTEIN A HOMOLOG"/>
    <property type="match status" value="1"/>
</dbReference>
<sequence length="256" mass="28875">MKILVADKDLQTYANLIRATTKLADCTILQPLISKGDQVVQLVEKLLPDVLLLSFDLDNIDGLQVAAQLCTHPNAPAIIFCLDSQNQQASALQENHIKHLLKPITGKQLHLALTQAQRLTPAQLIAFSRTPQTLNIPRTYLSARTYKGLELIPFTEVIYCIADNKYVTLRHSRGETLLDESLKSLHQEFGEQLVRIHRNALVSRKHIDYLQRTDNGQHVLYLRGVTNPLSISRRHVAAIRTLIHSLKNLDLPHEVS</sequence>
<evidence type="ECO:0000259" key="4">
    <source>
        <dbReference type="PROSITE" id="PS50930"/>
    </source>
</evidence>
<evidence type="ECO:0000256" key="2">
    <source>
        <dbReference type="PROSITE-ProRule" id="PRU00169"/>
    </source>
</evidence>
<organism evidence="5 6">
    <name type="scientific">Denitrificimonas halotolerans</name>
    <dbReference type="NCBI Taxonomy" id="3098930"/>
    <lineage>
        <taxon>Bacteria</taxon>
        <taxon>Pseudomonadati</taxon>
        <taxon>Pseudomonadota</taxon>
        <taxon>Gammaproteobacteria</taxon>
        <taxon>Pseudomonadales</taxon>
        <taxon>Pseudomonadaceae</taxon>
        <taxon>Denitrificimonas</taxon>
    </lineage>
</organism>
<evidence type="ECO:0000313" key="5">
    <source>
        <dbReference type="EMBL" id="MDY7218319.1"/>
    </source>
</evidence>
<accession>A0ABU5GMX9</accession>
<keyword evidence="6" id="KW-1185">Reference proteome</keyword>
<gene>
    <name evidence="5" type="ORF">TOI97_01800</name>
</gene>
<dbReference type="PROSITE" id="PS50110">
    <property type="entry name" value="RESPONSE_REGULATORY"/>
    <property type="match status" value="1"/>
</dbReference>
<reference evidence="5 6" key="1">
    <citation type="submission" date="2023-12" db="EMBL/GenBank/DDBJ databases">
        <title>Denitrificimonas halotolerans sp. nov.,a novel species isolated from landfill leachate.</title>
        <authorList>
            <person name="Wang S."/>
        </authorList>
    </citation>
    <scope>NUCLEOTIDE SEQUENCE [LARGE SCALE GENOMIC DNA]</scope>
    <source>
        <strain evidence="5 6">JX-1</strain>
    </source>
</reference>
<comment type="caution">
    <text evidence="5">The sequence shown here is derived from an EMBL/GenBank/DDBJ whole genome shotgun (WGS) entry which is preliminary data.</text>
</comment>
<feature type="domain" description="HTH LytTR-type" evidence="4">
    <location>
        <begin position="141"/>
        <end position="245"/>
    </location>
</feature>
<evidence type="ECO:0000259" key="3">
    <source>
        <dbReference type="PROSITE" id="PS50110"/>
    </source>
</evidence>
<dbReference type="InterPro" id="IPR001789">
    <property type="entry name" value="Sig_transdc_resp-reg_receiver"/>
</dbReference>
<dbReference type="PROSITE" id="PS50930">
    <property type="entry name" value="HTH_LYTTR"/>
    <property type="match status" value="1"/>
</dbReference>
<dbReference type="Gene3D" id="3.40.50.2300">
    <property type="match status" value="1"/>
</dbReference>
<dbReference type="SMART" id="SM00850">
    <property type="entry name" value="LytTR"/>
    <property type="match status" value="1"/>
</dbReference>
<dbReference type="InterPro" id="IPR046947">
    <property type="entry name" value="LytR-like"/>
</dbReference>
<dbReference type="GO" id="GO:0003677">
    <property type="term" value="F:DNA binding"/>
    <property type="evidence" value="ECO:0007669"/>
    <property type="project" value="UniProtKB-KW"/>
</dbReference>
<dbReference type="InterPro" id="IPR011006">
    <property type="entry name" value="CheY-like_superfamily"/>
</dbReference>
<dbReference type="Pfam" id="PF04397">
    <property type="entry name" value="LytTR"/>
    <property type="match status" value="1"/>
</dbReference>
<dbReference type="Pfam" id="PF00072">
    <property type="entry name" value="Response_reg"/>
    <property type="match status" value="1"/>
</dbReference>
<dbReference type="RefSeq" id="WP_321552405.1">
    <property type="nucleotide sequence ID" value="NZ_JAXIVU010000001.1"/>
</dbReference>
<dbReference type="SUPFAM" id="SSF52172">
    <property type="entry name" value="CheY-like"/>
    <property type="match status" value="1"/>
</dbReference>
<feature type="domain" description="Response regulatory" evidence="3">
    <location>
        <begin position="2"/>
        <end position="117"/>
    </location>
</feature>
<dbReference type="Gene3D" id="2.40.50.1020">
    <property type="entry name" value="LytTr DNA-binding domain"/>
    <property type="match status" value="1"/>
</dbReference>
<dbReference type="EMBL" id="JAXIVU010000001">
    <property type="protein sequence ID" value="MDY7218319.1"/>
    <property type="molecule type" value="Genomic_DNA"/>
</dbReference>
<dbReference type="PANTHER" id="PTHR37299">
    <property type="entry name" value="TRANSCRIPTIONAL REGULATOR-RELATED"/>
    <property type="match status" value="1"/>
</dbReference>
<protein>
    <submittedName>
        <fullName evidence="5">LytTR family DNA-binding domain-containing protein</fullName>
    </submittedName>
</protein>
<keyword evidence="1" id="KW-0902">Two-component regulatory system</keyword>
<keyword evidence="5" id="KW-0238">DNA-binding</keyword>